<evidence type="ECO:0000256" key="10">
    <source>
        <dbReference type="ARBA" id="ARBA00023136"/>
    </source>
</evidence>
<keyword evidence="3 14" id="KW-0813">Transport</keyword>
<evidence type="ECO:0000256" key="6">
    <source>
        <dbReference type="ARBA" id="ARBA00022847"/>
    </source>
</evidence>
<keyword evidence="8 14" id="KW-0915">Sodium</keyword>
<evidence type="ECO:0000256" key="4">
    <source>
        <dbReference type="ARBA" id="ARBA00022475"/>
    </source>
</evidence>
<dbReference type="InterPro" id="IPR018212">
    <property type="entry name" value="Na/solute_symporter_CS"/>
</dbReference>
<dbReference type="GO" id="GO:0031402">
    <property type="term" value="F:sodium ion binding"/>
    <property type="evidence" value="ECO:0007669"/>
    <property type="project" value="UniProtKB-UniRule"/>
</dbReference>
<feature type="transmembrane region" description="Helical" evidence="14">
    <location>
        <begin position="390"/>
        <end position="408"/>
    </location>
</feature>
<keyword evidence="14" id="KW-0029">Amino-acid transport</keyword>
<dbReference type="PANTHER" id="PTHR48086">
    <property type="entry name" value="SODIUM/PROLINE SYMPORTER-RELATED"/>
    <property type="match status" value="1"/>
</dbReference>
<dbReference type="PROSITE" id="PS00456">
    <property type="entry name" value="NA_SOLUT_SYMP_1"/>
    <property type="match status" value="1"/>
</dbReference>
<feature type="transmembrane region" description="Helical" evidence="14">
    <location>
        <begin position="7"/>
        <end position="26"/>
    </location>
</feature>
<dbReference type="InterPro" id="IPR050277">
    <property type="entry name" value="Sodium:Solute_Symporter"/>
</dbReference>
<gene>
    <name evidence="15" type="ORF">H8S57_11545</name>
</gene>
<evidence type="ECO:0000256" key="2">
    <source>
        <dbReference type="ARBA" id="ARBA00006434"/>
    </source>
</evidence>
<evidence type="ECO:0000256" key="11">
    <source>
        <dbReference type="ARBA" id="ARBA00023201"/>
    </source>
</evidence>
<comment type="catalytic activity">
    <reaction evidence="12">
        <text>L-proline(in) + Na(+)(in) = L-proline(out) + Na(+)(out)</text>
        <dbReference type="Rhea" id="RHEA:28967"/>
        <dbReference type="ChEBI" id="CHEBI:29101"/>
        <dbReference type="ChEBI" id="CHEBI:60039"/>
    </reaction>
</comment>
<evidence type="ECO:0000313" key="16">
    <source>
        <dbReference type="Proteomes" id="UP000661435"/>
    </source>
</evidence>
<evidence type="ECO:0000256" key="12">
    <source>
        <dbReference type="ARBA" id="ARBA00033708"/>
    </source>
</evidence>
<feature type="transmembrane region" description="Helical" evidence="14">
    <location>
        <begin position="445"/>
        <end position="465"/>
    </location>
</feature>
<proteinExistence type="inferred from homology"/>
<sequence length="513" mass="54538">MTTEQFCIIAAIVIYLLGMVYVGFYFSRKGGGSSSDEFYLGGRKLGPIVTAMSAEASDMSSWLLMGLPGVAYLCGIADAGWTAIGLAVGTYLNWLIVAKRLRRYSTQLGAITIPSFFSLRYRDERHVLTCIAAILILIFFIPYTASGFKAVGTLFNSLFGVDYHTAMIVGAIVIIGYTVLGGFLAVSTTDLIQSIVMSIALVVIVFFGIQQAGGWEAVLDHAAGLSGYLSMTQSHDAASGAAVPYGGLSILSTLAWGLGYFGMPHILLRFMAIQDEGKLRLSRRIASIWVVISMFVAILIGIIGYGVSRAGKIPQFASSAESETVVIRLADLLSRNGVLFALLAGVVLAGILACTMSTADSQLLTAASSVSQNLLQDVLHIRLSAKAAMLAARVTVIAIAVVSVALAWDPNSSVFTIVSFAWAGFGAAFGPVVLFALFWKRSNQWGALAGMVAGGGMVFLWKYLIRPLGGAWDLYELLPAFLVACVAIVAVSLLTPPPSAEICGTFEQVRHTK</sequence>
<evidence type="ECO:0000256" key="13">
    <source>
        <dbReference type="RuleBase" id="RU362091"/>
    </source>
</evidence>
<feature type="transmembrane region" description="Helical" evidence="14">
    <location>
        <begin position="127"/>
        <end position="145"/>
    </location>
</feature>
<keyword evidence="4 14" id="KW-1003">Cell membrane</keyword>
<dbReference type="PANTHER" id="PTHR48086:SF3">
    <property type="entry name" value="SODIUM_PROLINE SYMPORTER"/>
    <property type="match status" value="1"/>
</dbReference>
<comment type="caution">
    <text evidence="15">The sequence shown here is derived from an EMBL/GenBank/DDBJ whole genome shotgun (WGS) entry which is preliminary data.</text>
</comment>
<feature type="transmembrane region" description="Helical" evidence="14">
    <location>
        <begin position="191"/>
        <end position="209"/>
    </location>
</feature>
<dbReference type="PROSITE" id="PS50283">
    <property type="entry name" value="NA_SOLUT_SYMP_3"/>
    <property type="match status" value="1"/>
</dbReference>
<dbReference type="InterPro" id="IPR038377">
    <property type="entry name" value="Na/Glc_symporter_sf"/>
</dbReference>
<name>A0A8J6JHJ3_9FIRM</name>
<organism evidence="15 16">
    <name type="scientific">Lawsonibacter hominis</name>
    <dbReference type="NCBI Taxonomy" id="2763053"/>
    <lineage>
        <taxon>Bacteria</taxon>
        <taxon>Bacillati</taxon>
        <taxon>Bacillota</taxon>
        <taxon>Clostridia</taxon>
        <taxon>Eubacteriales</taxon>
        <taxon>Oscillospiraceae</taxon>
        <taxon>Lawsonibacter</taxon>
    </lineage>
</organism>
<keyword evidence="16" id="KW-1185">Reference proteome</keyword>
<dbReference type="InterPro" id="IPR011851">
    <property type="entry name" value="Na/Pro_symporter"/>
</dbReference>
<dbReference type="RefSeq" id="WP_186908242.1">
    <property type="nucleotide sequence ID" value="NZ_JACOPP010000016.1"/>
</dbReference>
<keyword evidence="11 14" id="KW-0739">Sodium transport</keyword>
<evidence type="ECO:0000256" key="3">
    <source>
        <dbReference type="ARBA" id="ARBA00022448"/>
    </source>
</evidence>
<comment type="function">
    <text evidence="14">Catalyzes the sodium-dependent uptake of extracellular L-proline.</text>
</comment>
<keyword evidence="9 14" id="KW-0406">Ion transport</keyword>
<evidence type="ECO:0000313" key="15">
    <source>
        <dbReference type="EMBL" id="MBC5734355.1"/>
    </source>
</evidence>
<keyword evidence="5 14" id="KW-0812">Transmembrane</keyword>
<dbReference type="Gene3D" id="1.20.1730.10">
    <property type="entry name" value="Sodium/glucose cotransporter"/>
    <property type="match status" value="1"/>
</dbReference>
<dbReference type="Pfam" id="PF00474">
    <property type="entry name" value="SSF"/>
    <property type="match status" value="1"/>
</dbReference>
<accession>A0A8J6JHJ3</accession>
<dbReference type="NCBIfam" id="TIGR00813">
    <property type="entry name" value="sss"/>
    <property type="match status" value="1"/>
</dbReference>
<dbReference type="GO" id="GO:0015824">
    <property type="term" value="P:proline transport"/>
    <property type="evidence" value="ECO:0007669"/>
    <property type="project" value="UniProtKB-UniRule"/>
</dbReference>
<comment type="subcellular location">
    <subcellularLocation>
        <location evidence="1 14">Cell membrane</location>
        <topology evidence="1 14">Multi-pass membrane protein</topology>
    </subcellularLocation>
</comment>
<dbReference type="InterPro" id="IPR001734">
    <property type="entry name" value="Na/solute_symporter"/>
</dbReference>
<feature type="transmembrane region" description="Helical" evidence="14">
    <location>
        <begin position="70"/>
        <end position="96"/>
    </location>
</feature>
<evidence type="ECO:0000256" key="9">
    <source>
        <dbReference type="ARBA" id="ARBA00023065"/>
    </source>
</evidence>
<evidence type="ECO:0000256" key="14">
    <source>
        <dbReference type="RuleBase" id="RU366012"/>
    </source>
</evidence>
<evidence type="ECO:0000256" key="8">
    <source>
        <dbReference type="ARBA" id="ARBA00023053"/>
    </source>
</evidence>
<keyword evidence="10 14" id="KW-0472">Membrane</keyword>
<evidence type="ECO:0000256" key="1">
    <source>
        <dbReference type="ARBA" id="ARBA00004651"/>
    </source>
</evidence>
<keyword evidence="7 14" id="KW-1133">Transmembrane helix</keyword>
<protein>
    <recommendedName>
        <fullName evidence="14">Sodium/proline symporter</fullName>
    </recommendedName>
    <alternativeName>
        <fullName evidence="14">Proline permease</fullName>
    </alternativeName>
</protein>
<dbReference type="CDD" id="cd11475">
    <property type="entry name" value="SLC5sbd_PutP"/>
    <property type="match status" value="1"/>
</dbReference>
<comment type="similarity">
    <text evidence="2 13">Belongs to the sodium:solute symporter (SSF) (TC 2.A.21) family.</text>
</comment>
<dbReference type="AlphaFoldDB" id="A0A8J6JHJ3"/>
<feature type="transmembrane region" description="Helical" evidence="14">
    <location>
        <begin position="285"/>
        <end position="307"/>
    </location>
</feature>
<feature type="transmembrane region" description="Helical" evidence="14">
    <location>
        <begin position="165"/>
        <end position="184"/>
    </location>
</feature>
<feature type="transmembrane region" description="Helical" evidence="14">
    <location>
        <begin position="477"/>
        <end position="495"/>
    </location>
</feature>
<feature type="transmembrane region" description="Helical" evidence="14">
    <location>
        <begin position="414"/>
        <end position="438"/>
    </location>
</feature>
<dbReference type="EMBL" id="JACOPP010000016">
    <property type="protein sequence ID" value="MBC5734355.1"/>
    <property type="molecule type" value="Genomic_DNA"/>
</dbReference>
<evidence type="ECO:0000256" key="5">
    <source>
        <dbReference type="ARBA" id="ARBA00022692"/>
    </source>
</evidence>
<dbReference type="GO" id="GO:0005298">
    <property type="term" value="F:proline:sodium symporter activity"/>
    <property type="evidence" value="ECO:0007669"/>
    <property type="project" value="UniProtKB-UniRule"/>
</dbReference>
<evidence type="ECO:0000256" key="7">
    <source>
        <dbReference type="ARBA" id="ARBA00022989"/>
    </source>
</evidence>
<keyword evidence="6 14" id="KW-0769">Symport</keyword>
<feature type="transmembrane region" description="Helical" evidence="14">
    <location>
        <begin position="338"/>
        <end position="359"/>
    </location>
</feature>
<comment type="caution">
    <text evidence="14">Lacks conserved residue(s) required for the propagation of feature annotation.</text>
</comment>
<dbReference type="Proteomes" id="UP000661435">
    <property type="component" value="Unassembled WGS sequence"/>
</dbReference>
<dbReference type="PROSITE" id="PS00457">
    <property type="entry name" value="NA_SOLUT_SYMP_2"/>
    <property type="match status" value="1"/>
</dbReference>
<dbReference type="GO" id="GO:0005886">
    <property type="term" value="C:plasma membrane"/>
    <property type="evidence" value="ECO:0007669"/>
    <property type="project" value="UniProtKB-SubCell"/>
</dbReference>
<reference evidence="15" key="1">
    <citation type="submission" date="2020-08" db="EMBL/GenBank/DDBJ databases">
        <title>Genome public.</title>
        <authorList>
            <person name="Liu C."/>
            <person name="Sun Q."/>
        </authorList>
    </citation>
    <scope>NUCLEOTIDE SEQUENCE</scope>
    <source>
        <strain evidence="15">NSJ-51</strain>
    </source>
</reference>